<dbReference type="PANTHER" id="PTHR45832">
    <property type="entry name" value="SERINE/THREONINE-PROTEIN KINASE SAMKA-RELATED-RELATED"/>
    <property type="match status" value="1"/>
</dbReference>
<dbReference type="EC" id="2.7.11.1" evidence="2"/>
<dbReference type="SUPFAM" id="SSF56112">
    <property type="entry name" value="Protein kinase-like (PK-like)"/>
    <property type="match status" value="1"/>
</dbReference>
<keyword evidence="6" id="KW-0808">Transferase</keyword>
<dbReference type="GO" id="GO:0004674">
    <property type="term" value="F:protein serine/threonine kinase activity"/>
    <property type="evidence" value="ECO:0007669"/>
    <property type="project" value="UniProtKB-EC"/>
</dbReference>
<dbReference type="GO" id="GO:0005524">
    <property type="term" value="F:ATP binding"/>
    <property type="evidence" value="ECO:0007669"/>
    <property type="project" value="UniProtKB-KW"/>
</dbReference>
<comment type="caution">
    <text evidence="6">The sequence shown here is derived from an EMBL/GenBank/DDBJ whole genome shotgun (WGS) entry which is preliminary data.</text>
</comment>
<evidence type="ECO:0000313" key="7">
    <source>
        <dbReference type="Proteomes" id="UP000549775"/>
    </source>
</evidence>
<feature type="non-terminal residue" evidence="6">
    <location>
        <position position="81"/>
    </location>
</feature>
<dbReference type="InterPro" id="IPR011009">
    <property type="entry name" value="Kinase-like_dom_sf"/>
</dbReference>
<feature type="non-terminal residue" evidence="6">
    <location>
        <position position="1"/>
    </location>
</feature>
<dbReference type="PANTHER" id="PTHR45832:SF22">
    <property type="entry name" value="SERINE_THREONINE-PROTEIN KINASE SAMKA-RELATED"/>
    <property type="match status" value="1"/>
</dbReference>
<dbReference type="Proteomes" id="UP000549775">
    <property type="component" value="Unassembled WGS sequence"/>
</dbReference>
<evidence type="ECO:0000256" key="2">
    <source>
        <dbReference type="ARBA" id="ARBA00012513"/>
    </source>
</evidence>
<organism evidence="6 7">
    <name type="scientific">Acrocephalus arundinaceus</name>
    <name type="common">Great reed-warbler</name>
    <dbReference type="NCBI Taxonomy" id="39621"/>
    <lineage>
        <taxon>Eukaryota</taxon>
        <taxon>Metazoa</taxon>
        <taxon>Chordata</taxon>
        <taxon>Craniata</taxon>
        <taxon>Vertebrata</taxon>
        <taxon>Euteleostomi</taxon>
        <taxon>Archelosauria</taxon>
        <taxon>Archosauria</taxon>
        <taxon>Dinosauria</taxon>
        <taxon>Saurischia</taxon>
        <taxon>Theropoda</taxon>
        <taxon>Coelurosauria</taxon>
        <taxon>Aves</taxon>
        <taxon>Neognathae</taxon>
        <taxon>Neoaves</taxon>
        <taxon>Telluraves</taxon>
        <taxon>Australaves</taxon>
        <taxon>Passeriformes</taxon>
        <taxon>Sylvioidea</taxon>
        <taxon>Sylviidae</taxon>
        <taxon>Acrocephalinae</taxon>
        <taxon>Acrocephalus</taxon>
    </lineage>
</organism>
<dbReference type="EMBL" id="VZST01004905">
    <property type="protein sequence ID" value="NWZ72600.1"/>
    <property type="molecule type" value="Genomic_DNA"/>
</dbReference>
<proteinExistence type="inferred from homology"/>
<dbReference type="OrthoDB" id="2914378at2759"/>
<comment type="similarity">
    <text evidence="1">Belongs to the protein kinase superfamily. STE Ser/Thr protein kinase family. STE20 subfamily.</text>
</comment>
<keyword evidence="6" id="KW-0418">Kinase</keyword>
<dbReference type="Gene3D" id="1.10.510.10">
    <property type="entry name" value="Transferase(Phosphotransferase) domain 1"/>
    <property type="match status" value="1"/>
</dbReference>
<dbReference type="InterPro" id="IPR051931">
    <property type="entry name" value="PAK3-like"/>
</dbReference>
<keyword evidence="4" id="KW-0067">ATP-binding</keyword>
<evidence type="ECO:0000256" key="3">
    <source>
        <dbReference type="ARBA" id="ARBA00022741"/>
    </source>
</evidence>
<gene>
    <name evidence="6" type="primary">Pak3_6</name>
    <name evidence="6" type="ORF">ACRARU_R07023</name>
</gene>
<evidence type="ECO:0000256" key="4">
    <source>
        <dbReference type="ARBA" id="ARBA00022840"/>
    </source>
</evidence>
<dbReference type="InterPro" id="IPR000719">
    <property type="entry name" value="Prot_kinase_dom"/>
</dbReference>
<accession>A0A7K7PYP4</accession>
<keyword evidence="7" id="KW-1185">Reference proteome</keyword>
<dbReference type="AlphaFoldDB" id="A0A7K7PYP4"/>
<reference evidence="6 7" key="1">
    <citation type="submission" date="2019-09" db="EMBL/GenBank/DDBJ databases">
        <title>Bird 10,000 Genomes (B10K) Project - Family phase.</title>
        <authorList>
            <person name="Zhang G."/>
        </authorList>
    </citation>
    <scope>NUCLEOTIDE SEQUENCE [LARGE SCALE GENOMIC DNA]</scope>
    <source>
        <strain evidence="6">OUT-0054</strain>
        <tissue evidence="6">Blood</tissue>
    </source>
</reference>
<keyword evidence="3" id="KW-0547">Nucleotide-binding</keyword>
<feature type="domain" description="Protein kinase" evidence="5">
    <location>
        <begin position="1"/>
        <end position="81"/>
    </location>
</feature>
<dbReference type="Pfam" id="PF00069">
    <property type="entry name" value="Pkinase"/>
    <property type="match status" value="1"/>
</dbReference>
<evidence type="ECO:0000313" key="6">
    <source>
        <dbReference type="EMBL" id="NWZ72600.1"/>
    </source>
</evidence>
<name>A0A7K7PYP4_ACRAR</name>
<evidence type="ECO:0000256" key="1">
    <source>
        <dbReference type="ARBA" id="ARBA00008874"/>
    </source>
</evidence>
<evidence type="ECO:0000259" key="5">
    <source>
        <dbReference type="PROSITE" id="PS50011"/>
    </source>
</evidence>
<sequence>LQALDFFHSNQVIHRVLKSSSILLGMEGSVKGRSDFGFCIQLIPEQDQWSSMVGTAHLMAPEVVSSSPYGPKGDIWSFGIV</sequence>
<dbReference type="PROSITE" id="PS50011">
    <property type="entry name" value="PROTEIN_KINASE_DOM"/>
    <property type="match status" value="1"/>
</dbReference>
<protein>
    <recommendedName>
        <fullName evidence="2">non-specific serine/threonine protein kinase</fullName>
        <ecNumber evidence="2">2.7.11.1</ecNumber>
    </recommendedName>
</protein>